<feature type="domain" description="DUF418" evidence="2">
    <location>
        <begin position="255"/>
        <end position="408"/>
    </location>
</feature>
<keyword evidence="4" id="KW-1185">Reference proteome</keyword>
<evidence type="ECO:0000313" key="3">
    <source>
        <dbReference type="EMBL" id="WXB09268.1"/>
    </source>
</evidence>
<dbReference type="RefSeq" id="WP_394838939.1">
    <property type="nucleotide sequence ID" value="NZ_CP089929.1"/>
</dbReference>
<feature type="transmembrane region" description="Helical" evidence="1">
    <location>
        <begin position="371"/>
        <end position="390"/>
    </location>
</feature>
<dbReference type="Pfam" id="PF04235">
    <property type="entry name" value="DUF418"/>
    <property type="match status" value="1"/>
</dbReference>
<feature type="transmembrane region" description="Helical" evidence="1">
    <location>
        <begin position="124"/>
        <end position="147"/>
    </location>
</feature>
<sequence>MESSPLELPMQATSVAADEGARAAPVAKASRIDDMDIVRGMALFGVLLMNLAEVFRVPYYGQKGPPLDLPLLERIVVRVQMIFLAGKAMTLFSILFGTGLAIFWERANARGTGATWLLSRRLGFLALFGLAHGFLIWNGDILFLYALTGLVGLLFLRAPTWVLLTAACACWGWYAVVGPNWPAVWAFAIREPGPGHYSEALRVYGTGTYLEILRFRAYELLRFEPFSYVLNVPGVLTNMLVGMAIWRSKVLELTARETLLRTLRWIAFTGMALGIGYMLFRWIQFEIYHSPQARGPWRRVLFLGCILSCALGYGAGLLLLLRRANWRRRLGVFAPLGRMAFTNYLTQSIVFSTVFYSYGFGLVGKVGNAPAALMGIVFYTLQGFASAIWLRHFRFGPFEWAWRSLTYGRLQPMRRGAEA</sequence>
<feature type="transmembrane region" description="Helical" evidence="1">
    <location>
        <begin position="258"/>
        <end position="280"/>
    </location>
</feature>
<evidence type="ECO:0000259" key="2">
    <source>
        <dbReference type="Pfam" id="PF04235"/>
    </source>
</evidence>
<dbReference type="PANTHER" id="PTHR30590">
    <property type="entry name" value="INNER MEMBRANE PROTEIN"/>
    <property type="match status" value="1"/>
</dbReference>
<feature type="transmembrane region" description="Helical" evidence="1">
    <location>
        <begin position="300"/>
        <end position="321"/>
    </location>
</feature>
<dbReference type="InterPro" id="IPR052529">
    <property type="entry name" value="Bact_Transport_Assoc"/>
</dbReference>
<keyword evidence="1" id="KW-1133">Transmembrane helix</keyword>
<feature type="transmembrane region" description="Helical" evidence="1">
    <location>
        <begin position="82"/>
        <end position="104"/>
    </location>
</feature>
<feature type="transmembrane region" description="Helical" evidence="1">
    <location>
        <begin position="226"/>
        <end position="246"/>
    </location>
</feature>
<gene>
    <name evidence="3" type="ORF">LVJ94_18780</name>
</gene>
<evidence type="ECO:0000256" key="1">
    <source>
        <dbReference type="SAM" id="Phobius"/>
    </source>
</evidence>
<protein>
    <submittedName>
        <fullName evidence="3">DUF418 domain-containing protein</fullName>
    </submittedName>
</protein>
<organism evidence="3 4">
    <name type="scientific">Pendulispora rubella</name>
    <dbReference type="NCBI Taxonomy" id="2741070"/>
    <lineage>
        <taxon>Bacteria</taxon>
        <taxon>Pseudomonadati</taxon>
        <taxon>Myxococcota</taxon>
        <taxon>Myxococcia</taxon>
        <taxon>Myxococcales</taxon>
        <taxon>Sorangiineae</taxon>
        <taxon>Pendulisporaceae</taxon>
        <taxon>Pendulispora</taxon>
    </lineage>
</organism>
<dbReference type="PANTHER" id="PTHR30590:SF2">
    <property type="entry name" value="INNER MEMBRANE PROTEIN"/>
    <property type="match status" value="1"/>
</dbReference>
<proteinExistence type="predicted"/>
<keyword evidence="1" id="KW-0812">Transmembrane</keyword>
<evidence type="ECO:0000313" key="4">
    <source>
        <dbReference type="Proteomes" id="UP001374803"/>
    </source>
</evidence>
<dbReference type="Proteomes" id="UP001374803">
    <property type="component" value="Chromosome"/>
</dbReference>
<name>A0ABZ2LHB0_9BACT</name>
<reference evidence="3" key="1">
    <citation type="submission" date="2021-12" db="EMBL/GenBank/DDBJ databases">
        <title>Discovery of the Pendulisporaceae a myxobacterial family with distinct sporulation behavior and unique specialized metabolism.</title>
        <authorList>
            <person name="Garcia R."/>
            <person name="Popoff A."/>
            <person name="Bader C.D."/>
            <person name="Loehr J."/>
            <person name="Walesch S."/>
            <person name="Walt C."/>
            <person name="Boldt J."/>
            <person name="Bunk B."/>
            <person name="Haeckl F.J.F.P.J."/>
            <person name="Gunesch A.P."/>
            <person name="Birkelbach J."/>
            <person name="Nuebel U."/>
            <person name="Pietschmann T."/>
            <person name="Bach T."/>
            <person name="Mueller R."/>
        </authorList>
    </citation>
    <scope>NUCLEOTIDE SEQUENCE</scope>
    <source>
        <strain evidence="3">MSr11367</strain>
    </source>
</reference>
<keyword evidence="1" id="KW-0472">Membrane</keyword>
<dbReference type="EMBL" id="CP089983">
    <property type="protein sequence ID" value="WXB09268.1"/>
    <property type="molecule type" value="Genomic_DNA"/>
</dbReference>
<accession>A0ABZ2LHB0</accession>
<feature type="transmembrane region" description="Helical" evidence="1">
    <location>
        <begin position="341"/>
        <end position="359"/>
    </location>
</feature>
<dbReference type="InterPro" id="IPR007349">
    <property type="entry name" value="DUF418"/>
</dbReference>